<dbReference type="RefSeq" id="WP_013221279.1">
    <property type="nucleotide sequence ID" value="NC_014315.1"/>
</dbReference>
<gene>
    <name evidence="2" type="ordered locus">Nwat_2384</name>
</gene>
<feature type="signal peptide" evidence="1">
    <location>
        <begin position="1"/>
        <end position="28"/>
    </location>
</feature>
<dbReference type="SUPFAM" id="SSF55486">
    <property type="entry name" value="Metalloproteases ('zincins'), catalytic domain"/>
    <property type="match status" value="1"/>
</dbReference>
<dbReference type="PROSITE" id="PS51257">
    <property type="entry name" value="PROKAR_LIPOPROTEIN"/>
    <property type="match status" value="1"/>
</dbReference>
<reference evidence="2 3" key="1">
    <citation type="submission" date="2010-06" db="EMBL/GenBank/DDBJ databases">
        <title>Complete sequence of chromosome of Nitrosococcus watsoni C-113.</title>
        <authorList>
            <consortium name="US DOE Joint Genome Institute"/>
            <person name="Lucas S."/>
            <person name="Copeland A."/>
            <person name="Lapidus A."/>
            <person name="Cheng J.-F."/>
            <person name="Bruce D."/>
            <person name="Goodwin L."/>
            <person name="Pitluck S."/>
            <person name="Malfatti S.A."/>
            <person name="Chain P.S.G."/>
            <person name="Land M."/>
            <person name="Hauser L."/>
            <person name="Kyrpides N."/>
            <person name="Ivanova N."/>
            <person name="Cambell M.A."/>
            <person name="Heidelberg J.F."/>
            <person name="Klotz M.G."/>
            <person name="Woyke T."/>
        </authorList>
    </citation>
    <scope>NUCLEOTIDE SEQUENCE [LARGE SCALE GENOMIC DNA]</scope>
    <source>
        <strain evidence="2 3">C-113</strain>
    </source>
</reference>
<dbReference type="eggNOG" id="COG4935">
    <property type="taxonomic scope" value="Bacteria"/>
</dbReference>
<keyword evidence="1" id="KW-0732">Signal</keyword>
<name>D8K965_NITWC</name>
<dbReference type="InterPro" id="IPR013783">
    <property type="entry name" value="Ig-like_fold"/>
</dbReference>
<dbReference type="STRING" id="105559.Nwat_2384"/>
<organism evidence="2 3">
    <name type="scientific">Nitrosococcus watsoni (strain C-113)</name>
    <dbReference type="NCBI Taxonomy" id="105559"/>
    <lineage>
        <taxon>Bacteria</taxon>
        <taxon>Pseudomonadati</taxon>
        <taxon>Pseudomonadota</taxon>
        <taxon>Gammaproteobacteria</taxon>
        <taxon>Chromatiales</taxon>
        <taxon>Chromatiaceae</taxon>
        <taxon>Nitrosococcus</taxon>
    </lineage>
</organism>
<accession>D8K965</accession>
<dbReference type="EMBL" id="CP002086">
    <property type="protein sequence ID" value="ADJ29208.1"/>
    <property type="molecule type" value="Genomic_DNA"/>
</dbReference>
<proteinExistence type="predicted"/>
<dbReference type="HOGENOM" id="CLU_006954_2_0_6"/>
<dbReference type="InterPro" id="IPR024079">
    <property type="entry name" value="MetalloPept_cat_dom_sf"/>
</dbReference>
<evidence type="ECO:0008006" key="4">
    <source>
        <dbReference type="Google" id="ProtNLM"/>
    </source>
</evidence>
<dbReference type="KEGG" id="nwa:Nwat_2384"/>
<dbReference type="AlphaFoldDB" id="D8K965"/>
<evidence type="ECO:0000313" key="3">
    <source>
        <dbReference type="Proteomes" id="UP000000393"/>
    </source>
</evidence>
<protein>
    <recommendedName>
        <fullName evidence="4">Peptidase M12B domain-containing protein</fullName>
    </recommendedName>
</protein>
<dbReference type="Gene3D" id="2.60.40.10">
    <property type="entry name" value="Immunoglobulins"/>
    <property type="match status" value="1"/>
</dbReference>
<evidence type="ECO:0000256" key="1">
    <source>
        <dbReference type="SAM" id="SignalP"/>
    </source>
</evidence>
<dbReference type="Gene3D" id="3.40.390.10">
    <property type="entry name" value="Collagenase (Catalytic Domain)"/>
    <property type="match status" value="1"/>
</dbReference>
<dbReference type="Proteomes" id="UP000000393">
    <property type="component" value="Chromosome"/>
</dbReference>
<feature type="chain" id="PRO_5003116648" description="Peptidase M12B domain-containing protein" evidence="1">
    <location>
        <begin position="29"/>
        <end position="685"/>
    </location>
</feature>
<keyword evidence="3" id="KW-1185">Reference proteome</keyword>
<sequence length="685" mass="73659">MKKLLGKIRLITIIQTMIAFMACMAPLAAQGQAASSPDSLWEDAAPPTIARRGLAAPESYYRLLRVDITALERTLGQAPFEERPGAEIILSIPMPSGGFQRFLIEESPIMAPALTAKFPDIKTYRGISLDDPQGTARFDLTPKGFHAIFHSSKGTVYIDPDSPTQDGLPELYRSYFKRDFKPAQPKKRECQVDETESPAEILGFRPSPLALRPSGNTLRTYRIAIAASGEYTCFVTTGDSQACAGGATGTKNDALAAIVTTLNRVDFIYEREVAVRFELVEDNDLIIYTNRDTDPYTNDDGHTMLGENQMNLDNIIGNDNYDIGHVFSTGGGGAAVPATVCQAGSKAKGVTGSSRPLGDPFDVDFVAHEMGHQFSAQHTFNGTAGACGGKNARKPNDAYEPGSGSTIMSYAGICGEQNLQPHADPYFHGLSFDQIVDYTTQSTGNSCPLITSTLNQAPVGVDAGPSYTLPMGTPFTLTGTAIDPDDDPLTYNWEEFDLEKDGNSPLFRSFPPTDDPSRTFPQLSDLLNNTSTLGEQLPAEARELTFRLTARDNRAGGGGVDYDMVTLEVTDLAGPFRVTEPNSPVTWASNTSKLVTWEVANTDLAPVSCGQVDILLSIDGGDSYPITLATTANDGEASIIVPDSATTRARLKVACADNIFFGISDTDFTITGTLPDIIFADGFES</sequence>
<evidence type="ECO:0000313" key="2">
    <source>
        <dbReference type="EMBL" id="ADJ29208.1"/>
    </source>
</evidence>
<dbReference type="GO" id="GO:0008237">
    <property type="term" value="F:metallopeptidase activity"/>
    <property type="evidence" value="ECO:0007669"/>
    <property type="project" value="InterPro"/>
</dbReference>
<dbReference type="Pfam" id="PF13582">
    <property type="entry name" value="Reprolysin_3"/>
    <property type="match status" value="1"/>
</dbReference>
<dbReference type="OrthoDB" id="5242130at2"/>